<dbReference type="InterPro" id="IPR002227">
    <property type="entry name" value="Tyrosinase_Cu-bd"/>
</dbReference>
<evidence type="ECO:0000256" key="6">
    <source>
        <dbReference type="ARBA" id="ARBA00023157"/>
    </source>
</evidence>
<dbReference type="PANTHER" id="PTHR11511">
    <property type="entry name" value="LARVAL STORAGE PROTEIN/PHENOLOXIDASE"/>
    <property type="match status" value="1"/>
</dbReference>
<keyword evidence="5" id="KW-0186">Copper</keyword>
<proteinExistence type="evidence at transcript level"/>
<dbReference type="PROSITE" id="PS00498">
    <property type="entry name" value="TYROSINASE_2"/>
    <property type="match status" value="1"/>
</dbReference>
<dbReference type="InterPro" id="IPR036697">
    <property type="entry name" value="Hemocyanin_N_sf"/>
</dbReference>
<dbReference type="PROSITE" id="PS00209">
    <property type="entry name" value="HEMOCYANIN_1"/>
    <property type="match status" value="1"/>
</dbReference>
<gene>
    <name evidence="8" type="primary">prophenoloxidase 3</name>
</gene>
<dbReference type="Pfam" id="PF00372">
    <property type="entry name" value="Hemocyanin_M"/>
    <property type="match status" value="1"/>
</dbReference>
<dbReference type="EMBL" id="LT841324">
    <property type="protein sequence ID" value="SMH67864.1"/>
    <property type="molecule type" value="mRNA"/>
</dbReference>
<keyword evidence="2" id="KW-0964">Secreted</keyword>
<keyword evidence="6" id="KW-1015">Disulfide bond</keyword>
<evidence type="ECO:0000256" key="5">
    <source>
        <dbReference type="ARBA" id="ARBA00023008"/>
    </source>
</evidence>
<sequence>MEKTRQMQGFILDMFNKVSESHPRHKHEHILASHGIQFSSYFETETFLKSEGLGVLKKGKIFSPFNNEHMDEAFKAIKYLNDTKLDTKSLIIKIVGLHMLLNEELFVYVTSYVIINHPDFKTVHLPPYQEIFPDKFIHKETISKIKRQVIHNGKDSKKEIVIPADFSGDNLDPEHRLAYWREDIQLNSHHWNWHLVYPTDWTPDSGEGLRDRKGELFYYMHQQLVARYNCERLSVHYPRVTAFFEWDEPIVEGYNSHLLKENSGINYGPRPGNMILQDLPNLTKSILRAWYQRIMQSIHLGYLTSREYNTHIPLNNEGGIDKIGAIVEASRLSVNYDFYGNLHNMSHNSLSRIHDPDERYKGDPGVMGDVATTVRDPIFFRWHKFIDDIFQEHKLQLPSYNEEGLMFKDIIVKSVDTEGKQNNQLQTFWEESTLDMKYGLAFECGSPIVVRYRHLQHEQFNWSIIVENISNEKKQGMVRIFMAPKYDVTGNQFTPNELRKLMIEMDKFEFTFEAKKTVIVTRKSRDSSVIIPDAKTTQNIREELQKDDPWQHYCGCGLPSHLLVPRGKREGMNFMTFVMITDATKDKVYEEDDDVCKTAPSYCGILNKKYPDKRAMGFPFDRQISDNSWQKFQKPNMSVENLNSDLLVIVNRAVKNSLAIL</sequence>
<dbReference type="GO" id="GO:0046872">
    <property type="term" value="F:metal ion binding"/>
    <property type="evidence" value="ECO:0007669"/>
    <property type="project" value="UniProtKB-KW"/>
</dbReference>
<dbReference type="SUPFAM" id="SSF48056">
    <property type="entry name" value="Di-copper centre-containing domain"/>
    <property type="match status" value="1"/>
</dbReference>
<dbReference type="Gene3D" id="2.60.40.1520">
    <property type="entry name" value="Hemocyanin, C-terminal domain"/>
    <property type="match status" value="1"/>
</dbReference>
<accession>A0A212MHW1</accession>
<evidence type="ECO:0000256" key="3">
    <source>
        <dbReference type="ARBA" id="ARBA00022723"/>
    </source>
</evidence>
<dbReference type="PROSITE" id="PS00210">
    <property type="entry name" value="HEMOCYANIN_2"/>
    <property type="match status" value="1"/>
</dbReference>
<dbReference type="SUPFAM" id="SSF48050">
    <property type="entry name" value="Hemocyanin, N-terminal domain"/>
    <property type="match status" value="1"/>
</dbReference>
<keyword evidence="3" id="KW-0479">Metal-binding</keyword>
<dbReference type="InterPro" id="IPR005204">
    <property type="entry name" value="Hemocyanin_N"/>
</dbReference>
<comment type="subcellular location">
    <subcellularLocation>
        <location evidence="1">Secreted</location>
    </subcellularLocation>
</comment>
<dbReference type="Pfam" id="PF03723">
    <property type="entry name" value="Hemocyanin_C"/>
    <property type="match status" value="1"/>
</dbReference>
<dbReference type="InterPro" id="IPR008922">
    <property type="entry name" value="Di-copper_centre_dom_sf"/>
</dbReference>
<evidence type="ECO:0000256" key="2">
    <source>
        <dbReference type="ARBA" id="ARBA00022525"/>
    </source>
</evidence>
<evidence type="ECO:0000313" key="8">
    <source>
        <dbReference type="EMBL" id="SMH67864.1"/>
    </source>
</evidence>
<dbReference type="InterPro" id="IPR037020">
    <property type="entry name" value="Hemocyanin_C_sf"/>
</dbReference>
<dbReference type="Gene3D" id="1.10.1280.10">
    <property type="entry name" value="Di-copper center containing domain from catechol oxidase"/>
    <property type="match status" value="1"/>
</dbReference>
<dbReference type="InterPro" id="IPR000896">
    <property type="entry name" value="Hemocyanin/hexamerin_mid_dom"/>
</dbReference>
<reference evidence="8" key="1">
    <citation type="submission" date="2017-04" db="EMBL/GenBank/DDBJ databases">
        <authorList>
            <person name="Afonso C.L."/>
            <person name="Miller P.J."/>
            <person name="Scott M.A."/>
            <person name="Spackman E."/>
            <person name="Goraichik I."/>
            <person name="Dimitrov K.M."/>
            <person name="Suarez D.L."/>
            <person name="Swayne D.E."/>
        </authorList>
    </citation>
    <scope>NUCLEOTIDE SEQUENCE</scope>
    <source>
        <tissue evidence="8">Whole organism</tissue>
    </source>
</reference>
<keyword evidence="4" id="KW-0732">Signal</keyword>
<dbReference type="GO" id="GO:0005576">
    <property type="term" value="C:extracellular region"/>
    <property type="evidence" value="ECO:0007669"/>
    <property type="project" value="UniProtKB-SubCell"/>
</dbReference>
<protein>
    <submittedName>
        <fullName evidence="8">PPO3</fullName>
    </submittedName>
</protein>
<evidence type="ECO:0000256" key="1">
    <source>
        <dbReference type="ARBA" id="ARBA00004613"/>
    </source>
</evidence>
<dbReference type="PANTHER" id="PTHR11511:SF4">
    <property type="entry name" value="PHENOLOXIDASE 2-RELATED"/>
    <property type="match status" value="1"/>
</dbReference>
<dbReference type="AlphaFoldDB" id="A0A212MHW1"/>
<dbReference type="GO" id="GO:0016491">
    <property type="term" value="F:oxidoreductase activity"/>
    <property type="evidence" value="ECO:0007669"/>
    <property type="project" value="InterPro"/>
</dbReference>
<organism evidence="8">
    <name type="scientific">Scolopendra dehaani</name>
    <name type="common">Thai centipede</name>
    <name type="synonym">Scolopendra subspinipes dehaani</name>
    <dbReference type="NCBI Taxonomy" id="2609776"/>
    <lineage>
        <taxon>Eukaryota</taxon>
        <taxon>Metazoa</taxon>
        <taxon>Ecdysozoa</taxon>
        <taxon>Arthropoda</taxon>
        <taxon>Myriapoda</taxon>
        <taxon>Chilopoda</taxon>
        <taxon>Pleurostigmophora</taxon>
        <taxon>Scolopendromorpha</taxon>
        <taxon>Scolopendridae</taxon>
        <taxon>Scolopendra</taxon>
    </lineage>
</organism>
<dbReference type="FunFam" id="2.60.40.1520:FF:000001">
    <property type="entry name" value="Hemocyanin subunit 2"/>
    <property type="match status" value="1"/>
</dbReference>
<dbReference type="SUPFAM" id="SSF81296">
    <property type="entry name" value="E set domains"/>
    <property type="match status" value="1"/>
</dbReference>
<dbReference type="InterPro" id="IPR013788">
    <property type="entry name" value="Hemocyanin/hexamerin"/>
</dbReference>
<evidence type="ECO:0000259" key="7">
    <source>
        <dbReference type="PROSITE" id="PS00498"/>
    </source>
</evidence>
<dbReference type="Pfam" id="PF03722">
    <property type="entry name" value="Hemocyanin_N"/>
    <property type="match status" value="1"/>
</dbReference>
<name>A0A212MHW1_SCODE</name>
<dbReference type="Gene3D" id="1.20.1370.10">
    <property type="entry name" value="Hemocyanin, N-terminal domain"/>
    <property type="match status" value="1"/>
</dbReference>
<dbReference type="PRINTS" id="PR00187">
    <property type="entry name" value="HAEMOCYANIN"/>
</dbReference>
<dbReference type="InterPro" id="IPR014756">
    <property type="entry name" value="Ig_E-set"/>
</dbReference>
<dbReference type="InterPro" id="IPR005203">
    <property type="entry name" value="Hemocyanin_C"/>
</dbReference>
<feature type="domain" description="Tyrosinase copper-binding" evidence="7">
    <location>
        <begin position="376"/>
        <end position="387"/>
    </location>
</feature>
<evidence type="ECO:0000256" key="4">
    <source>
        <dbReference type="ARBA" id="ARBA00022729"/>
    </source>
</evidence>